<proteinExistence type="predicted"/>
<evidence type="ECO:0000313" key="6">
    <source>
        <dbReference type="Proteomes" id="UP001560267"/>
    </source>
</evidence>
<dbReference type="Pfam" id="PF13649">
    <property type="entry name" value="Methyltransf_25"/>
    <property type="match status" value="1"/>
</dbReference>
<keyword evidence="1 5" id="KW-0489">Methyltransferase</keyword>
<dbReference type="PANTHER" id="PTHR43464">
    <property type="entry name" value="METHYLTRANSFERASE"/>
    <property type="match status" value="1"/>
</dbReference>
<dbReference type="GO" id="GO:0008168">
    <property type="term" value="F:methyltransferase activity"/>
    <property type="evidence" value="ECO:0007669"/>
    <property type="project" value="UniProtKB-KW"/>
</dbReference>
<dbReference type="PANTHER" id="PTHR43464:SF19">
    <property type="entry name" value="UBIQUINONE BIOSYNTHESIS O-METHYLTRANSFERASE, MITOCHONDRIAL"/>
    <property type="match status" value="1"/>
</dbReference>
<evidence type="ECO:0000259" key="4">
    <source>
        <dbReference type="Pfam" id="PF13649"/>
    </source>
</evidence>
<organism evidence="5 6">
    <name type="scientific">Ferrimicrobium acidiphilum</name>
    <dbReference type="NCBI Taxonomy" id="121039"/>
    <lineage>
        <taxon>Bacteria</taxon>
        <taxon>Bacillati</taxon>
        <taxon>Actinomycetota</taxon>
        <taxon>Acidimicrobiia</taxon>
        <taxon>Acidimicrobiales</taxon>
        <taxon>Acidimicrobiaceae</taxon>
        <taxon>Ferrimicrobium</taxon>
    </lineage>
</organism>
<dbReference type="EMBL" id="JBFSHR010000099">
    <property type="protein sequence ID" value="MEX6430863.1"/>
    <property type="molecule type" value="Genomic_DNA"/>
</dbReference>
<evidence type="ECO:0000256" key="1">
    <source>
        <dbReference type="ARBA" id="ARBA00022603"/>
    </source>
</evidence>
<keyword evidence="2" id="KW-0808">Transferase</keyword>
<accession>A0ABV3Y5L2</accession>
<dbReference type="CDD" id="cd02440">
    <property type="entry name" value="AdoMet_MTases"/>
    <property type="match status" value="1"/>
</dbReference>
<comment type="caution">
    <text evidence="5">The sequence shown here is derived from an EMBL/GenBank/DDBJ whole genome shotgun (WGS) entry which is preliminary data.</text>
</comment>
<dbReference type="GO" id="GO:0032259">
    <property type="term" value="P:methylation"/>
    <property type="evidence" value="ECO:0007669"/>
    <property type="project" value="UniProtKB-KW"/>
</dbReference>
<keyword evidence="3" id="KW-0949">S-adenosyl-L-methionine</keyword>
<name>A0ABV3Y5L2_9ACTN</name>
<dbReference type="Gene3D" id="3.40.50.150">
    <property type="entry name" value="Vaccinia Virus protein VP39"/>
    <property type="match status" value="1"/>
</dbReference>
<protein>
    <submittedName>
        <fullName evidence="5">Methyltransferase domain-containing protein</fullName>
    </submittedName>
</protein>
<dbReference type="SUPFAM" id="SSF53335">
    <property type="entry name" value="S-adenosyl-L-methionine-dependent methyltransferases"/>
    <property type="match status" value="1"/>
</dbReference>
<reference evidence="5 6" key="1">
    <citation type="submission" date="2024-07" db="EMBL/GenBank/DDBJ databases">
        <title>Draft Genome Sequence of Ferrimicrobium acidiphilum Strain YE2023, Isolated from a Pulp of Bioleach Reactor.</title>
        <authorList>
            <person name="Elkina Y.A."/>
            <person name="Bulaeva A.G."/>
            <person name="Beletsky A.V."/>
            <person name="Mardanov A.V."/>
        </authorList>
    </citation>
    <scope>NUCLEOTIDE SEQUENCE [LARGE SCALE GENOMIC DNA]</scope>
    <source>
        <strain evidence="5 6">YE2023</strain>
    </source>
</reference>
<feature type="domain" description="Methyltransferase" evidence="4">
    <location>
        <begin position="58"/>
        <end position="151"/>
    </location>
</feature>
<gene>
    <name evidence="5" type="ORF">AB6A68_13630</name>
</gene>
<dbReference type="Proteomes" id="UP001560267">
    <property type="component" value="Unassembled WGS sequence"/>
</dbReference>
<evidence type="ECO:0000313" key="5">
    <source>
        <dbReference type="EMBL" id="MEX6430863.1"/>
    </source>
</evidence>
<dbReference type="InterPro" id="IPR041698">
    <property type="entry name" value="Methyltransf_25"/>
</dbReference>
<evidence type="ECO:0000256" key="2">
    <source>
        <dbReference type="ARBA" id="ARBA00022679"/>
    </source>
</evidence>
<dbReference type="InterPro" id="IPR029063">
    <property type="entry name" value="SAM-dependent_MTases_sf"/>
</dbReference>
<sequence>MDDRNQHQSTTPPRWLTDHEPGHSEWYVRRFRTLAAQGADLEGEARLLDAILPRHARVLDAGCGPGRVSAALFARGHQVVGVDVDPILIAAAKEDHPGPTWIEADLATMDLVTLGEPEPFDAAILAGNVMTFIAVGTGAQVLQRVANHLKPKSPVAVGFGLDRGYALTAFDQDLAEANLSIEHRFATWDLKPWSPTADFVVTIARTP</sequence>
<dbReference type="RefSeq" id="WP_298404813.1">
    <property type="nucleotide sequence ID" value="NZ_JBFSHR010000099.1"/>
</dbReference>
<evidence type="ECO:0000256" key="3">
    <source>
        <dbReference type="ARBA" id="ARBA00022691"/>
    </source>
</evidence>
<keyword evidence="6" id="KW-1185">Reference proteome</keyword>